<evidence type="ECO:0000256" key="1">
    <source>
        <dbReference type="ARBA" id="ARBA00009885"/>
    </source>
</evidence>
<proteinExistence type="inferred from homology"/>
<organism evidence="2 3">
    <name type="scientific">Babesia gibsoni</name>
    <dbReference type="NCBI Taxonomy" id="33632"/>
    <lineage>
        <taxon>Eukaryota</taxon>
        <taxon>Sar</taxon>
        <taxon>Alveolata</taxon>
        <taxon>Apicomplexa</taxon>
        <taxon>Aconoidasida</taxon>
        <taxon>Piroplasmida</taxon>
        <taxon>Babesiidae</taxon>
        <taxon>Babesia</taxon>
    </lineage>
</organism>
<reference evidence="2" key="1">
    <citation type="submission" date="2023-08" db="EMBL/GenBank/DDBJ databases">
        <title>Draft sequence of the Babesia gibsoni genome.</title>
        <authorList>
            <person name="Yamagishi J.Y."/>
            <person name="Xuan X.X."/>
        </authorList>
    </citation>
    <scope>NUCLEOTIDE SEQUENCE</scope>
    <source>
        <strain evidence="2">Azabu</strain>
    </source>
</reference>
<dbReference type="AlphaFoldDB" id="A0AAD8LIG6"/>
<keyword evidence="3" id="KW-1185">Reference proteome</keyword>
<name>A0AAD8LIG6_BABGI</name>
<gene>
    <name evidence="2" type="ORF">BgAZ_202210</name>
</gene>
<dbReference type="InterPro" id="IPR006735">
    <property type="entry name" value="Rtf2"/>
</dbReference>
<dbReference type="EMBL" id="JAVEPI010000002">
    <property type="protein sequence ID" value="KAK1443345.1"/>
    <property type="molecule type" value="Genomic_DNA"/>
</dbReference>
<sequence length="216" mass="24159">MGGDGGSIPGRADMVRTSGYKFTRNLGGMGYAPNSQIRAADEHMSSSQVKDFRWKTCCLSQEPLAMPIMACRAGLLYNKEAVIKYILSKKPLQSMQHTKGLKDFKELKLQFDSRSRRFICPLMRTELGGSNRGVLIWKCGCCISEKAFKELMKEHTSGEVACCPNCNKEFTYNPLAFDFQAPNVDPLAHDIVVLVPDFTEEGYLRAKLMKRGISAK</sequence>
<dbReference type="GO" id="GO:0005634">
    <property type="term" value="C:nucleus"/>
    <property type="evidence" value="ECO:0007669"/>
    <property type="project" value="TreeGrafter"/>
</dbReference>
<accession>A0AAD8LIG6</accession>
<dbReference type="GO" id="GO:0006274">
    <property type="term" value="P:DNA replication termination"/>
    <property type="evidence" value="ECO:0007669"/>
    <property type="project" value="TreeGrafter"/>
</dbReference>
<dbReference type="Proteomes" id="UP001230268">
    <property type="component" value="Unassembled WGS sequence"/>
</dbReference>
<dbReference type="InterPro" id="IPR027799">
    <property type="entry name" value="Rtf2_RING-finger"/>
</dbReference>
<dbReference type="PANTHER" id="PTHR12775:SF0">
    <property type="entry name" value="REPLICATION TERMINATION FACTOR 2"/>
    <property type="match status" value="1"/>
</dbReference>
<dbReference type="Pfam" id="PF04641">
    <property type="entry name" value="Rtf2"/>
    <property type="match status" value="1"/>
</dbReference>
<evidence type="ECO:0000313" key="3">
    <source>
        <dbReference type="Proteomes" id="UP001230268"/>
    </source>
</evidence>
<evidence type="ECO:0000313" key="2">
    <source>
        <dbReference type="EMBL" id="KAK1443345.1"/>
    </source>
</evidence>
<comment type="caution">
    <text evidence="2">The sequence shown here is derived from an EMBL/GenBank/DDBJ whole genome shotgun (WGS) entry which is preliminary data.</text>
</comment>
<protein>
    <submittedName>
        <fullName evidence="2">Rtf2 RING-finger like protein</fullName>
    </submittedName>
</protein>
<dbReference type="CDD" id="cd16653">
    <property type="entry name" value="RING-like_Rtf2"/>
    <property type="match status" value="1"/>
</dbReference>
<comment type="similarity">
    <text evidence="1">Belongs to the rtf2 family.</text>
</comment>
<dbReference type="PANTHER" id="PTHR12775">
    <property type="entry name" value="PROTEIN C20ORF43 HOMOLOG"/>
    <property type="match status" value="1"/>
</dbReference>